<keyword evidence="3 8" id="KW-0812">Transmembrane</keyword>
<dbReference type="PROSITE" id="PS50850">
    <property type="entry name" value="MFS"/>
    <property type="match status" value="1"/>
</dbReference>
<feature type="transmembrane region" description="Helical" evidence="8">
    <location>
        <begin position="231"/>
        <end position="255"/>
    </location>
</feature>
<dbReference type="Gene3D" id="1.20.1250.20">
    <property type="entry name" value="MFS general substrate transporter like domains"/>
    <property type="match status" value="2"/>
</dbReference>
<feature type="transmembrane region" description="Helical" evidence="8">
    <location>
        <begin position="275"/>
        <end position="294"/>
    </location>
</feature>
<feature type="domain" description="Major facilitator superfamily (MFS) profile" evidence="9">
    <location>
        <begin position="22"/>
        <end position="471"/>
    </location>
</feature>
<dbReference type="CDD" id="cd17504">
    <property type="entry name" value="MFS_MMR_MDR_like"/>
    <property type="match status" value="1"/>
</dbReference>
<comment type="caution">
    <text evidence="10">The sequence shown here is derived from an EMBL/GenBank/DDBJ whole genome shotgun (WGS) entry which is preliminary data.</text>
</comment>
<feature type="transmembrane region" description="Helical" evidence="8">
    <location>
        <begin position="345"/>
        <end position="365"/>
    </location>
</feature>
<proteinExistence type="predicted"/>
<dbReference type="RefSeq" id="WP_345636827.1">
    <property type="nucleotide sequence ID" value="NZ_BAABJR010000022.1"/>
</dbReference>
<evidence type="ECO:0000256" key="2">
    <source>
        <dbReference type="ARBA" id="ARBA00022448"/>
    </source>
</evidence>
<keyword evidence="4 8" id="KW-1133">Transmembrane helix</keyword>
<evidence type="ECO:0000256" key="3">
    <source>
        <dbReference type="ARBA" id="ARBA00022692"/>
    </source>
</evidence>
<feature type="transmembrane region" description="Helical" evidence="8">
    <location>
        <begin position="142"/>
        <end position="167"/>
    </location>
</feature>
<gene>
    <name evidence="10" type="ORF">GCM10023323_66030</name>
</gene>
<feature type="transmembrane region" description="Helical" evidence="8">
    <location>
        <begin position="371"/>
        <end position="397"/>
    </location>
</feature>
<dbReference type="EMBL" id="BAABJR010000022">
    <property type="protein sequence ID" value="GAA5215749.1"/>
    <property type="molecule type" value="Genomic_DNA"/>
</dbReference>
<evidence type="ECO:0000256" key="1">
    <source>
        <dbReference type="ARBA" id="ARBA00004651"/>
    </source>
</evidence>
<evidence type="ECO:0000256" key="4">
    <source>
        <dbReference type="ARBA" id="ARBA00022989"/>
    </source>
</evidence>
<dbReference type="Proteomes" id="UP001499878">
    <property type="component" value="Unassembled WGS sequence"/>
</dbReference>
<feature type="transmembrane region" description="Helical" evidence="8">
    <location>
        <begin position="173"/>
        <end position="194"/>
    </location>
</feature>
<evidence type="ECO:0000256" key="7">
    <source>
        <dbReference type="SAM" id="MobiDB-lite"/>
    </source>
</evidence>
<evidence type="ECO:0000313" key="11">
    <source>
        <dbReference type="Proteomes" id="UP001499878"/>
    </source>
</evidence>
<dbReference type="Pfam" id="PF07690">
    <property type="entry name" value="MFS_1"/>
    <property type="match status" value="1"/>
</dbReference>
<feature type="transmembrane region" description="Helical" evidence="8">
    <location>
        <begin position="21"/>
        <end position="43"/>
    </location>
</feature>
<dbReference type="InterPro" id="IPR020846">
    <property type="entry name" value="MFS_dom"/>
</dbReference>
<feature type="compositionally biased region" description="Low complexity" evidence="7">
    <location>
        <begin position="474"/>
        <end position="484"/>
    </location>
</feature>
<dbReference type="SUPFAM" id="SSF103473">
    <property type="entry name" value="MFS general substrate transporter"/>
    <property type="match status" value="2"/>
</dbReference>
<protein>
    <submittedName>
        <fullName evidence="10">MFS transporter</fullName>
    </submittedName>
</protein>
<organism evidence="10 11">
    <name type="scientific">Streptomyces thinghirensis</name>
    <dbReference type="NCBI Taxonomy" id="551547"/>
    <lineage>
        <taxon>Bacteria</taxon>
        <taxon>Bacillati</taxon>
        <taxon>Actinomycetota</taxon>
        <taxon>Actinomycetes</taxon>
        <taxon>Kitasatosporales</taxon>
        <taxon>Streptomycetaceae</taxon>
        <taxon>Streptomyces</taxon>
    </lineage>
</organism>
<keyword evidence="11" id="KW-1185">Reference proteome</keyword>
<evidence type="ECO:0000256" key="5">
    <source>
        <dbReference type="ARBA" id="ARBA00023136"/>
    </source>
</evidence>
<feature type="transmembrane region" description="Helical" evidence="8">
    <location>
        <begin position="314"/>
        <end position="333"/>
    </location>
</feature>
<evidence type="ECO:0000259" key="9">
    <source>
        <dbReference type="PROSITE" id="PS50850"/>
    </source>
</evidence>
<keyword evidence="6" id="KW-0046">Antibiotic resistance</keyword>
<evidence type="ECO:0000256" key="8">
    <source>
        <dbReference type="SAM" id="Phobius"/>
    </source>
</evidence>
<sequence length="494" mass="49877">MPAFPARSTGAETAAAPRPNAVVAVLALAGIVVSLMQTLVIPIVPELPKLLDAPASDAAWAVTATLLAAAVATPVVGRLGDMAGKRRMLLLSLVLLIAGSAVCALSDTLVPMVVGRAVQGLSAAVIPLGISIMRDELPAERLAGATAVMSASLGVGGALGLPAAALIADNLDWHMLFWLSGALGAVVLVLVLALVPESAVRTGGRFDLIGGIGMAAGLVSLLLAISKGADWGWTGGTTLGLFAAAVVILLVWGWWELRTPQPLVDLRTTARRQVLFTNLASIAIGFSMFAMSLVLPQLLQLPEATGYGLGRSLLAAGLVMAPSGLVMMAFAPVSAKVSKSRGPKVTLMIGALIVAAGYGLNIVLMSELWHLVLVSCVISAGIGFAYGAMPALIMGAVPAGETAAANSLNTLMRSIGTSVASAVAGVILAQMTVSLGGFALPSENAFKVVMAIGAGAALLAFVITSFIPRHRPAAGPAHTAPAPGIESEATAAAR</sequence>
<evidence type="ECO:0000313" key="10">
    <source>
        <dbReference type="EMBL" id="GAA5215749.1"/>
    </source>
</evidence>
<reference evidence="11" key="1">
    <citation type="journal article" date="2019" name="Int. J. Syst. Evol. Microbiol.">
        <title>The Global Catalogue of Microorganisms (GCM) 10K type strain sequencing project: providing services to taxonomists for standard genome sequencing and annotation.</title>
        <authorList>
            <consortium name="The Broad Institute Genomics Platform"/>
            <consortium name="The Broad Institute Genome Sequencing Center for Infectious Disease"/>
            <person name="Wu L."/>
            <person name="Ma J."/>
        </authorList>
    </citation>
    <scope>NUCLEOTIDE SEQUENCE [LARGE SCALE GENOMIC DNA]</scope>
    <source>
        <strain evidence="11">JCM 18306</strain>
    </source>
</reference>
<feature type="transmembrane region" description="Helical" evidence="8">
    <location>
        <begin position="88"/>
        <end position="107"/>
    </location>
</feature>
<feature type="region of interest" description="Disordered" evidence="7">
    <location>
        <begin position="474"/>
        <end position="494"/>
    </location>
</feature>
<feature type="transmembrane region" description="Helical" evidence="8">
    <location>
        <begin position="446"/>
        <end position="467"/>
    </location>
</feature>
<dbReference type="InterPro" id="IPR036259">
    <property type="entry name" value="MFS_trans_sf"/>
</dbReference>
<accession>A0ABP9TCY3</accession>
<feature type="transmembrane region" description="Helical" evidence="8">
    <location>
        <begin position="206"/>
        <end position="225"/>
    </location>
</feature>
<feature type="transmembrane region" description="Helical" evidence="8">
    <location>
        <begin position="418"/>
        <end position="440"/>
    </location>
</feature>
<keyword evidence="5 8" id="KW-0472">Membrane</keyword>
<dbReference type="PANTHER" id="PTHR42718">
    <property type="entry name" value="MAJOR FACILITATOR SUPERFAMILY MULTIDRUG TRANSPORTER MFSC"/>
    <property type="match status" value="1"/>
</dbReference>
<dbReference type="InterPro" id="IPR011701">
    <property type="entry name" value="MFS"/>
</dbReference>
<evidence type="ECO:0000256" key="6">
    <source>
        <dbReference type="ARBA" id="ARBA00023251"/>
    </source>
</evidence>
<dbReference type="PANTHER" id="PTHR42718:SF9">
    <property type="entry name" value="MAJOR FACILITATOR SUPERFAMILY MULTIDRUG TRANSPORTER MFSC"/>
    <property type="match status" value="1"/>
</dbReference>
<comment type="subcellular location">
    <subcellularLocation>
        <location evidence="1">Cell membrane</location>
        <topology evidence="1">Multi-pass membrane protein</topology>
    </subcellularLocation>
</comment>
<keyword evidence="2" id="KW-0813">Transport</keyword>
<name>A0ABP9TCY3_9ACTN</name>
<feature type="transmembrane region" description="Helical" evidence="8">
    <location>
        <begin position="58"/>
        <end position="76"/>
    </location>
</feature>